<dbReference type="CDD" id="cd07731">
    <property type="entry name" value="ComA-like_MBL-fold"/>
    <property type="match status" value="1"/>
</dbReference>
<keyword evidence="5 6" id="KW-0472">Membrane</keyword>
<dbReference type="NCBIfam" id="TIGR00360">
    <property type="entry name" value="ComEC_N-term"/>
    <property type="match status" value="1"/>
</dbReference>
<accession>A0A915XIN1</accession>
<dbReference type="InterPro" id="IPR025405">
    <property type="entry name" value="DUF4131"/>
</dbReference>
<dbReference type="PANTHER" id="PTHR30619:SF1">
    <property type="entry name" value="RECOMBINATION PROTEIN 2"/>
    <property type="match status" value="1"/>
</dbReference>
<keyword evidence="3 6" id="KW-0812">Transmembrane</keyword>
<dbReference type="Pfam" id="PF03772">
    <property type="entry name" value="Competence"/>
    <property type="match status" value="1"/>
</dbReference>
<evidence type="ECO:0000256" key="5">
    <source>
        <dbReference type="ARBA" id="ARBA00023136"/>
    </source>
</evidence>
<dbReference type="NCBIfam" id="TIGR00361">
    <property type="entry name" value="ComEC_Rec2"/>
    <property type="match status" value="1"/>
</dbReference>
<sequence>MHTARHLLPPANPTHIYQRITQRATIHLTGTVLGMVTWDGEKTRLTLASETLFLPGKAPERLAETTTFRPVHGKIRLSLRGRPTRPIRSGDRLLLMATVDRIHNYRTVGSFDYQLHMAAREIYVSGWIPSPDHIWPIPARASLPQKLKELPGQVRQEMGDFLAATLEPGPASLYQALLIGDRSRVPPEVLEHFKISGCMHLLAISGMHMGLLGLMLYGSLLWLLKRSTRLMLAFHVETLAALLTMAPLFLYALVAGMHLPVLRALIMALLLLLAVVLRRQRSLIHVLAAALLVILAIQPLALFTVSFQLSFAAVLGIILAIPRLQEKFARAGHGSTRIRTWIQGAFLVSCLATIATLPIMLFHFNRISLIGPVMNLLVEPLLCLWALPIGLVAAPLIPIQAELARGLLTLGSLGLEGARNLTAAASHIPLASVQTITPSAGEIITYLAALSLFFLPGKKPWCLIGGAVLLVLVTFHFTAGLWFTKEPGQTTVAFLDVGQGSSTFIRMDDGTTLLVDGGGNHSSRFDIGERVIGPYLARQRVWRLDQMIITHPDSDHTSGSGFLLDRFRPKIIHVNTIDPDDHRSFGQLLSRARERNIPVVVGRKGEVYHQGVNTSLRCLGMNGTGDLSSLSGNDLGLVIRLDHGPVGFLFPGDISIRAEKVLLADKWSGRRLAADLLLAPHHGSDSSSSRDFISRVNPRLIVASAARAKSGWFPGQRNLQLWRQEQIPLLTTGNSGTITCSTDGVRLECTTFEKKRLRLK</sequence>
<protein>
    <submittedName>
        <fullName evidence="8">DNA internalization-related competence protein ComEC/Rec2</fullName>
    </submittedName>
</protein>
<evidence type="ECO:0000256" key="2">
    <source>
        <dbReference type="ARBA" id="ARBA00022475"/>
    </source>
</evidence>
<dbReference type="SUPFAM" id="SSF56281">
    <property type="entry name" value="Metallo-hydrolase/oxidoreductase"/>
    <property type="match status" value="1"/>
</dbReference>
<dbReference type="Pfam" id="PF13567">
    <property type="entry name" value="DUF4131"/>
    <property type="match status" value="1"/>
</dbReference>
<comment type="subcellular location">
    <subcellularLocation>
        <location evidence="1">Cell membrane</location>
        <topology evidence="1">Multi-pass membrane protein</topology>
    </subcellularLocation>
</comment>
<evidence type="ECO:0000259" key="7">
    <source>
        <dbReference type="SMART" id="SM00849"/>
    </source>
</evidence>
<evidence type="ECO:0000256" key="6">
    <source>
        <dbReference type="SAM" id="Phobius"/>
    </source>
</evidence>
<dbReference type="InterPro" id="IPR035681">
    <property type="entry name" value="ComA-like_MBL"/>
</dbReference>
<evidence type="ECO:0000256" key="3">
    <source>
        <dbReference type="ARBA" id="ARBA00022692"/>
    </source>
</evidence>
<organism evidence="8 9">
    <name type="scientific">Desulfolithobacter dissulfuricans</name>
    <dbReference type="NCBI Taxonomy" id="2795293"/>
    <lineage>
        <taxon>Bacteria</taxon>
        <taxon>Pseudomonadati</taxon>
        <taxon>Thermodesulfobacteriota</taxon>
        <taxon>Desulfobulbia</taxon>
        <taxon>Desulfobulbales</taxon>
        <taxon>Desulfobulbaceae</taxon>
        <taxon>Desulfolithobacter</taxon>
    </lineage>
</organism>
<reference evidence="8" key="1">
    <citation type="submission" date="2020-12" db="EMBL/GenBank/DDBJ databases">
        <title>Desulfobium dissulfuricans gen. nov., sp. nov., a novel mesophilic, sulfate-reducing bacterium isolated from a deep-sea hydrothermal vent.</title>
        <authorList>
            <person name="Hashimoto Y."/>
            <person name="Tame A."/>
            <person name="Sawayama S."/>
            <person name="Miyazaki J."/>
            <person name="Takai K."/>
            <person name="Nakagawa S."/>
        </authorList>
    </citation>
    <scope>NUCLEOTIDE SEQUENCE</scope>
    <source>
        <strain evidence="8">GF1</strain>
    </source>
</reference>
<feature type="transmembrane region" description="Helical" evidence="6">
    <location>
        <begin position="201"/>
        <end position="224"/>
    </location>
</feature>
<feature type="transmembrane region" description="Helical" evidence="6">
    <location>
        <begin position="376"/>
        <end position="397"/>
    </location>
</feature>
<feature type="transmembrane region" description="Helical" evidence="6">
    <location>
        <begin position="231"/>
        <end position="254"/>
    </location>
</feature>
<gene>
    <name evidence="8" type="ORF">GF1_17310</name>
</gene>
<dbReference type="InterPro" id="IPR001279">
    <property type="entry name" value="Metallo-B-lactamas"/>
</dbReference>
<dbReference type="InterPro" id="IPR052159">
    <property type="entry name" value="Competence_DNA_uptake"/>
</dbReference>
<evidence type="ECO:0000256" key="1">
    <source>
        <dbReference type="ARBA" id="ARBA00004651"/>
    </source>
</evidence>
<keyword evidence="4 6" id="KW-1133">Transmembrane helix</keyword>
<dbReference type="Gene3D" id="3.60.15.10">
    <property type="entry name" value="Ribonuclease Z/Hydroxyacylglutathione hydrolase-like"/>
    <property type="match status" value="1"/>
</dbReference>
<dbReference type="EMBL" id="AP024233">
    <property type="protein sequence ID" value="BCO09355.1"/>
    <property type="molecule type" value="Genomic_DNA"/>
</dbReference>
<dbReference type="GO" id="GO:0005886">
    <property type="term" value="C:plasma membrane"/>
    <property type="evidence" value="ECO:0007669"/>
    <property type="project" value="UniProtKB-SubCell"/>
</dbReference>
<proteinExistence type="predicted"/>
<name>A0A915XIN1_9BACT</name>
<dbReference type="GO" id="GO:0030420">
    <property type="term" value="P:establishment of competence for transformation"/>
    <property type="evidence" value="ECO:0007669"/>
    <property type="project" value="InterPro"/>
</dbReference>
<dbReference type="PANTHER" id="PTHR30619">
    <property type="entry name" value="DNA INTERNALIZATION/COMPETENCE PROTEIN COMEC/REC2"/>
    <property type="match status" value="1"/>
</dbReference>
<dbReference type="Pfam" id="PF00753">
    <property type="entry name" value="Lactamase_B"/>
    <property type="match status" value="1"/>
</dbReference>
<dbReference type="InterPro" id="IPR004477">
    <property type="entry name" value="ComEC_N"/>
</dbReference>
<dbReference type="AlphaFoldDB" id="A0A915XIN1"/>
<feature type="transmembrane region" description="Helical" evidence="6">
    <location>
        <begin position="345"/>
        <end position="364"/>
    </location>
</feature>
<dbReference type="SMART" id="SM00849">
    <property type="entry name" value="Lactamase_B"/>
    <property type="match status" value="1"/>
</dbReference>
<evidence type="ECO:0000313" key="8">
    <source>
        <dbReference type="EMBL" id="BCO09355.1"/>
    </source>
</evidence>
<keyword evidence="9" id="KW-1185">Reference proteome</keyword>
<dbReference type="InterPro" id="IPR004797">
    <property type="entry name" value="Competence_ComEC/Rec2"/>
</dbReference>
<evidence type="ECO:0000256" key="4">
    <source>
        <dbReference type="ARBA" id="ARBA00022989"/>
    </source>
</evidence>
<evidence type="ECO:0000313" key="9">
    <source>
        <dbReference type="Proteomes" id="UP001063350"/>
    </source>
</evidence>
<feature type="domain" description="Metallo-beta-lactamase" evidence="7">
    <location>
        <begin position="499"/>
        <end position="707"/>
    </location>
</feature>
<dbReference type="InterPro" id="IPR036866">
    <property type="entry name" value="RibonucZ/Hydroxyglut_hydro"/>
</dbReference>
<keyword evidence="2" id="KW-1003">Cell membrane</keyword>
<feature type="transmembrane region" description="Helical" evidence="6">
    <location>
        <begin position="260"/>
        <end position="277"/>
    </location>
</feature>
<dbReference type="KEGG" id="ddu:GF1_17310"/>
<feature type="transmembrane region" description="Helical" evidence="6">
    <location>
        <begin position="461"/>
        <end position="483"/>
    </location>
</feature>
<dbReference type="Proteomes" id="UP001063350">
    <property type="component" value="Chromosome"/>
</dbReference>
<feature type="transmembrane region" description="Helical" evidence="6">
    <location>
        <begin position="284"/>
        <end position="301"/>
    </location>
</feature>